<feature type="transmembrane region" description="Helical" evidence="3">
    <location>
        <begin position="318"/>
        <end position="337"/>
    </location>
</feature>
<protein>
    <submittedName>
        <fullName evidence="5">3 beta-hydroxysteroid dehydrogenase type 3</fullName>
    </submittedName>
</protein>
<dbReference type="InterPro" id="IPR036291">
    <property type="entry name" value="NAD(P)-bd_dom_sf"/>
</dbReference>
<sequence length="431" mass="46418">MAGGGDEGNAEGLVVCVTGACGGVGSTICRLLGEQHTAKPVFEIRALDLVKPAGSNFTDLLANESKSTSRPVFKYIAGSVLDETLLRKAFAGCNVVIHAASLIDYGTGDLSPTKLLQVNVEGMRCVIRACRASGVSSLVYTSSTTAISHMGHNRNLKSDAPYPAAPQDYSGGLYAFSKAIAESLCVAADNSLCSVQTSSDTKDAAKQPQMLRTCALRLRNVYGEHDQVLVPQVVQAGLQGLMSFRIGMNEPQQDNMYIGNAAYGHLCAINVLQSEDQNRISKIAGRALNLSHEEPRSFYEAIAPFLEAFDIPVPTRRVPAWIMSVLAHIVVFLLSLIPRALRPRNSFTPESVLAIVDDMTFTDEEALHNLGFSPLFSIEEANCRTIKWLKEEWSGRPTAASPESTSNIPQWALLGLLAGTLGILFFQVGLV</sequence>
<dbReference type="SUPFAM" id="SSF51735">
    <property type="entry name" value="NAD(P)-binding Rossmann-fold domains"/>
    <property type="match status" value="1"/>
</dbReference>
<keyword evidence="3" id="KW-0812">Transmembrane</keyword>
<keyword evidence="2" id="KW-0560">Oxidoreductase</keyword>
<dbReference type="Proteomes" id="UP000241890">
    <property type="component" value="Unassembled WGS sequence"/>
</dbReference>
<keyword evidence="6" id="KW-1185">Reference proteome</keyword>
<keyword evidence="3" id="KW-0472">Membrane</keyword>
<dbReference type="EMBL" id="BEYU01000176">
    <property type="protein sequence ID" value="GBG33992.1"/>
    <property type="molecule type" value="Genomic_DNA"/>
</dbReference>
<reference evidence="5 6" key="1">
    <citation type="submission" date="2017-12" db="EMBL/GenBank/DDBJ databases">
        <title>Sequencing, de novo assembly and annotation of complete genome of a new Thraustochytrid species, strain FCC1311.</title>
        <authorList>
            <person name="Sedici K."/>
            <person name="Godart F."/>
            <person name="Aiese Cigliano R."/>
            <person name="Sanseverino W."/>
            <person name="Barakat M."/>
            <person name="Ortet P."/>
            <person name="Marechal E."/>
            <person name="Cagnac O."/>
            <person name="Amato A."/>
        </authorList>
    </citation>
    <scope>NUCLEOTIDE SEQUENCE [LARGE SCALE GENOMIC DNA]</scope>
</reference>
<organism evidence="5 6">
    <name type="scientific">Hondaea fermentalgiana</name>
    <dbReference type="NCBI Taxonomy" id="2315210"/>
    <lineage>
        <taxon>Eukaryota</taxon>
        <taxon>Sar</taxon>
        <taxon>Stramenopiles</taxon>
        <taxon>Bigyra</taxon>
        <taxon>Labyrinthulomycetes</taxon>
        <taxon>Thraustochytrida</taxon>
        <taxon>Thraustochytriidae</taxon>
        <taxon>Hondaea</taxon>
    </lineage>
</organism>
<evidence type="ECO:0000256" key="3">
    <source>
        <dbReference type="SAM" id="Phobius"/>
    </source>
</evidence>
<comment type="caution">
    <text evidence="5">The sequence shown here is derived from an EMBL/GenBank/DDBJ whole genome shotgun (WGS) entry which is preliminary data.</text>
</comment>
<feature type="domain" description="3-beta hydroxysteroid dehydrogenase/isomerase" evidence="4">
    <location>
        <begin position="17"/>
        <end position="314"/>
    </location>
</feature>
<dbReference type="GO" id="GO:0016616">
    <property type="term" value="F:oxidoreductase activity, acting on the CH-OH group of donors, NAD or NADP as acceptor"/>
    <property type="evidence" value="ECO:0007669"/>
    <property type="project" value="InterPro"/>
</dbReference>
<dbReference type="AlphaFoldDB" id="A0A2R5GT05"/>
<feature type="transmembrane region" description="Helical" evidence="3">
    <location>
        <begin position="411"/>
        <end position="430"/>
    </location>
</feature>
<dbReference type="PANTHER" id="PTHR43245:SF51">
    <property type="entry name" value="SHORT CHAIN DEHYDROGENASE_REDUCTASE FAMILY 42E, MEMBER 2"/>
    <property type="match status" value="1"/>
</dbReference>
<dbReference type="PANTHER" id="PTHR43245">
    <property type="entry name" value="BIFUNCTIONAL POLYMYXIN RESISTANCE PROTEIN ARNA"/>
    <property type="match status" value="1"/>
</dbReference>
<evidence type="ECO:0000256" key="2">
    <source>
        <dbReference type="ARBA" id="ARBA00023002"/>
    </source>
</evidence>
<comment type="similarity">
    <text evidence="1">Belongs to the 3-beta-HSD family.</text>
</comment>
<evidence type="ECO:0000256" key="1">
    <source>
        <dbReference type="ARBA" id="ARBA00009219"/>
    </source>
</evidence>
<dbReference type="InterPro" id="IPR050177">
    <property type="entry name" value="Lipid_A_modif_metabolic_enz"/>
</dbReference>
<evidence type="ECO:0000259" key="4">
    <source>
        <dbReference type="Pfam" id="PF01073"/>
    </source>
</evidence>
<proteinExistence type="inferred from homology"/>
<dbReference type="InterPro" id="IPR002225">
    <property type="entry name" value="3Beta_OHSteriod_DH/Estase"/>
</dbReference>
<evidence type="ECO:0000313" key="5">
    <source>
        <dbReference type="EMBL" id="GBG33992.1"/>
    </source>
</evidence>
<dbReference type="Gene3D" id="3.40.50.720">
    <property type="entry name" value="NAD(P)-binding Rossmann-like Domain"/>
    <property type="match status" value="1"/>
</dbReference>
<evidence type="ECO:0000313" key="6">
    <source>
        <dbReference type="Proteomes" id="UP000241890"/>
    </source>
</evidence>
<dbReference type="GO" id="GO:0006694">
    <property type="term" value="P:steroid biosynthetic process"/>
    <property type="evidence" value="ECO:0007669"/>
    <property type="project" value="InterPro"/>
</dbReference>
<keyword evidence="3" id="KW-1133">Transmembrane helix</keyword>
<dbReference type="OrthoDB" id="2735536at2759"/>
<dbReference type="Pfam" id="PF01073">
    <property type="entry name" value="3Beta_HSD"/>
    <property type="match status" value="1"/>
</dbReference>
<name>A0A2R5GT05_9STRA</name>
<dbReference type="InParanoid" id="A0A2R5GT05"/>
<gene>
    <name evidence="5" type="ORF">FCC1311_102152</name>
</gene>
<accession>A0A2R5GT05</accession>